<evidence type="ECO:0000313" key="5">
    <source>
        <dbReference type="Proteomes" id="UP001153620"/>
    </source>
</evidence>
<reference evidence="4" key="1">
    <citation type="submission" date="2022-01" db="EMBL/GenBank/DDBJ databases">
        <authorList>
            <person name="King R."/>
        </authorList>
    </citation>
    <scope>NUCLEOTIDE SEQUENCE</scope>
</reference>
<dbReference type="PANTHER" id="PTHR43115:SF4">
    <property type="entry name" value="DEHYDROGENASE_REDUCTASE SDR FAMILY MEMBER 11"/>
    <property type="match status" value="1"/>
</dbReference>
<dbReference type="PRINTS" id="PR00081">
    <property type="entry name" value="GDHRDH"/>
</dbReference>
<evidence type="ECO:0008006" key="6">
    <source>
        <dbReference type="Google" id="ProtNLM"/>
    </source>
</evidence>
<organism evidence="4 5">
    <name type="scientific">Chironomus riparius</name>
    <dbReference type="NCBI Taxonomy" id="315576"/>
    <lineage>
        <taxon>Eukaryota</taxon>
        <taxon>Metazoa</taxon>
        <taxon>Ecdysozoa</taxon>
        <taxon>Arthropoda</taxon>
        <taxon>Hexapoda</taxon>
        <taxon>Insecta</taxon>
        <taxon>Pterygota</taxon>
        <taxon>Neoptera</taxon>
        <taxon>Endopterygota</taxon>
        <taxon>Diptera</taxon>
        <taxon>Nematocera</taxon>
        <taxon>Chironomoidea</taxon>
        <taxon>Chironomidae</taxon>
        <taxon>Chironominae</taxon>
        <taxon>Chironomus</taxon>
    </lineage>
</organism>
<name>A0A9N9RKU5_9DIPT</name>
<evidence type="ECO:0000256" key="1">
    <source>
        <dbReference type="ARBA" id="ARBA00006484"/>
    </source>
</evidence>
<dbReference type="Proteomes" id="UP001153620">
    <property type="component" value="Chromosome 1"/>
</dbReference>
<dbReference type="InterPro" id="IPR002347">
    <property type="entry name" value="SDR_fam"/>
</dbReference>
<comment type="similarity">
    <text evidence="1 3">Belongs to the short-chain dehydrogenases/reductases (SDR) family.</text>
</comment>
<keyword evidence="5" id="KW-1185">Reference proteome</keyword>
<dbReference type="OrthoDB" id="1933717at2759"/>
<gene>
    <name evidence="4" type="ORF">CHIRRI_LOCUS3031</name>
</gene>
<dbReference type="InterPro" id="IPR036291">
    <property type="entry name" value="NAD(P)-bd_dom_sf"/>
</dbReference>
<evidence type="ECO:0000256" key="3">
    <source>
        <dbReference type="RuleBase" id="RU000363"/>
    </source>
</evidence>
<keyword evidence="2" id="KW-0560">Oxidoreductase</keyword>
<evidence type="ECO:0000313" key="4">
    <source>
        <dbReference type="EMBL" id="CAG9800080.1"/>
    </source>
</evidence>
<sequence>MDKWQGKTAVVTGASAGIGAEIVKDLARNGIIVVGLARRPEMINEFAKEIEGTGFGKIYAYKCDMSSLDSIKETFKWIEDKFGVINILVNNAGIGKKTTILNDNHEVDNHFVDIINTNFTGLVHVTRHAYLLMKKSEDFCKIINICSITGHNVMSFMNNFEGQEANVYHGTKHAVKATTEILRQELIALKNDKIRVSSVSPGIVETDFFHAGKFIAETDKIKDVSPALNSSDVSSVILYLLQIPYHVNITEVIIKPVMEPF</sequence>
<dbReference type="EMBL" id="OU895877">
    <property type="protein sequence ID" value="CAG9800080.1"/>
    <property type="molecule type" value="Genomic_DNA"/>
</dbReference>
<dbReference type="Gene3D" id="3.40.50.720">
    <property type="entry name" value="NAD(P)-binding Rossmann-like Domain"/>
    <property type="match status" value="1"/>
</dbReference>
<reference evidence="4" key="2">
    <citation type="submission" date="2022-10" db="EMBL/GenBank/DDBJ databases">
        <authorList>
            <consortium name="ENA_rothamsted_submissions"/>
            <consortium name="culmorum"/>
            <person name="King R."/>
        </authorList>
    </citation>
    <scope>NUCLEOTIDE SEQUENCE</scope>
</reference>
<dbReference type="Pfam" id="PF00106">
    <property type="entry name" value="adh_short"/>
    <property type="match status" value="1"/>
</dbReference>
<dbReference type="GO" id="GO:0016616">
    <property type="term" value="F:oxidoreductase activity, acting on the CH-OH group of donors, NAD or NADP as acceptor"/>
    <property type="evidence" value="ECO:0007669"/>
    <property type="project" value="UniProtKB-ARBA"/>
</dbReference>
<dbReference type="SUPFAM" id="SSF51735">
    <property type="entry name" value="NAD(P)-binding Rossmann-fold domains"/>
    <property type="match status" value="1"/>
</dbReference>
<dbReference type="PANTHER" id="PTHR43115">
    <property type="entry name" value="DEHYDROGENASE/REDUCTASE SDR FAMILY MEMBER 11"/>
    <property type="match status" value="1"/>
</dbReference>
<dbReference type="PRINTS" id="PR00080">
    <property type="entry name" value="SDRFAMILY"/>
</dbReference>
<evidence type="ECO:0000256" key="2">
    <source>
        <dbReference type="ARBA" id="ARBA00023002"/>
    </source>
</evidence>
<accession>A0A9N9RKU5</accession>
<dbReference type="AlphaFoldDB" id="A0A9N9RKU5"/>
<dbReference type="FunFam" id="3.40.50.720:FF:000047">
    <property type="entry name" value="NADP-dependent L-serine/L-allo-threonine dehydrogenase"/>
    <property type="match status" value="1"/>
</dbReference>
<protein>
    <recommendedName>
        <fullName evidence="6">Dehydrogenase</fullName>
    </recommendedName>
</protein>
<proteinExistence type="inferred from homology"/>